<keyword evidence="2" id="KW-1185">Reference proteome</keyword>
<name>A0AAD7DFB5_MYCRO</name>
<organism evidence="1 2">
    <name type="scientific">Mycena rosella</name>
    <name type="common">Pink bonnet</name>
    <name type="synonym">Agaricus rosellus</name>
    <dbReference type="NCBI Taxonomy" id="1033263"/>
    <lineage>
        <taxon>Eukaryota</taxon>
        <taxon>Fungi</taxon>
        <taxon>Dikarya</taxon>
        <taxon>Basidiomycota</taxon>
        <taxon>Agaricomycotina</taxon>
        <taxon>Agaricomycetes</taxon>
        <taxon>Agaricomycetidae</taxon>
        <taxon>Agaricales</taxon>
        <taxon>Marasmiineae</taxon>
        <taxon>Mycenaceae</taxon>
        <taxon>Mycena</taxon>
    </lineage>
</organism>
<dbReference type="Proteomes" id="UP001221757">
    <property type="component" value="Unassembled WGS sequence"/>
</dbReference>
<accession>A0AAD7DFB5</accession>
<sequence length="105" mass="12147">MKNVLPPIPAPSKTRDIAERDAQLIQMVRIWCNGTPRSCPRPLGGVQHHCQGPLGGGRPKRTPYWGKRRYAVRDVRRSIPPCWRTNRRRCLRDIRSWLRPGGVEE</sequence>
<comment type="caution">
    <text evidence="1">The sequence shown here is derived from an EMBL/GenBank/DDBJ whole genome shotgun (WGS) entry which is preliminary data.</text>
</comment>
<evidence type="ECO:0000313" key="2">
    <source>
        <dbReference type="Proteomes" id="UP001221757"/>
    </source>
</evidence>
<dbReference type="AlphaFoldDB" id="A0AAD7DFB5"/>
<proteinExistence type="predicted"/>
<reference evidence="1" key="1">
    <citation type="submission" date="2023-03" db="EMBL/GenBank/DDBJ databases">
        <title>Massive genome expansion in bonnet fungi (Mycena s.s.) driven by repeated elements and novel gene families across ecological guilds.</title>
        <authorList>
            <consortium name="Lawrence Berkeley National Laboratory"/>
            <person name="Harder C.B."/>
            <person name="Miyauchi S."/>
            <person name="Viragh M."/>
            <person name="Kuo A."/>
            <person name="Thoen E."/>
            <person name="Andreopoulos B."/>
            <person name="Lu D."/>
            <person name="Skrede I."/>
            <person name="Drula E."/>
            <person name="Henrissat B."/>
            <person name="Morin E."/>
            <person name="Kohler A."/>
            <person name="Barry K."/>
            <person name="LaButti K."/>
            <person name="Morin E."/>
            <person name="Salamov A."/>
            <person name="Lipzen A."/>
            <person name="Mereny Z."/>
            <person name="Hegedus B."/>
            <person name="Baldrian P."/>
            <person name="Stursova M."/>
            <person name="Weitz H."/>
            <person name="Taylor A."/>
            <person name="Grigoriev I.V."/>
            <person name="Nagy L.G."/>
            <person name="Martin F."/>
            <person name="Kauserud H."/>
        </authorList>
    </citation>
    <scope>NUCLEOTIDE SEQUENCE</scope>
    <source>
        <strain evidence="1">CBHHK067</strain>
    </source>
</reference>
<gene>
    <name evidence="1" type="ORF">B0H17DRAFT_591279</name>
</gene>
<protein>
    <submittedName>
        <fullName evidence="1">Uncharacterized protein</fullName>
    </submittedName>
</protein>
<evidence type="ECO:0000313" key="1">
    <source>
        <dbReference type="EMBL" id="KAJ7690355.1"/>
    </source>
</evidence>
<dbReference type="EMBL" id="JARKIE010000065">
    <property type="protein sequence ID" value="KAJ7690355.1"/>
    <property type="molecule type" value="Genomic_DNA"/>
</dbReference>